<proteinExistence type="predicted"/>
<feature type="transmembrane region" description="Helical" evidence="1">
    <location>
        <begin position="20"/>
        <end position="40"/>
    </location>
</feature>
<gene>
    <name evidence="2" type="ORF">IP90_03227</name>
</gene>
<name>A0A562KUF5_9GAMM</name>
<dbReference type="AlphaFoldDB" id="A0A562KUF5"/>
<comment type="caution">
    <text evidence="2">The sequence shown here is derived from an EMBL/GenBank/DDBJ whole genome shotgun (WGS) entry which is preliminary data.</text>
</comment>
<sequence>MAREITTNARNTPAAFRQDLTLVLLQGLPSFLLTGTMALLGRGVAP</sequence>
<keyword evidence="1" id="KW-0472">Membrane</keyword>
<keyword evidence="3" id="KW-1185">Reference proteome</keyword>
<dbReference type="RefSeq" id="WP_158635389.1">
    <property type="nucleotide sequence ID" value="NZ_VLKN01000014.1"/>
</dbReference>
<evidence type="ECO:0000313" key="2">
    <source>
        <dbReference type="EMBL" id="TWH99048.1"/>
    </source>
</evidence>
<reference evidence="2 3" key="1">
    <citation type="journal article" date="2015" name="Stand. Genomic Sci.">
        <title>Genomic Encyclopedia of Bacterial and Archaeal Type Strains, Phase III: the genomes of soil and plant-associated and newly described type strains.</title>
        <authorList>
            <person name="Whitman W.B."/>
            <person name="Woyke T."/>
            <person name="Klenk H.P."/>
            <person name="Zhou Y."/>
            <person name="Lilburn T.G."/>
            <person name="Beck B.J."/>
            <person name="De Vos P."/>
            <person name="Vandamme P."/>
            <person name="Eisen J.A."/>
            <person name="Garrity G."/>
            <person name="Hugenholtz P."/>
            <person name="Kyrpides N.C."/>
        </authorList>
    </citation>
    <scope>NUCLEOTIDE SEQUENCE [LARGE SCALE GENOMIC DNA]</scope>
    <source>
        <strain evidence="2 3">CGMCC 1.10821</strain>
    </source>
</reference>
<keyword evidence="1" id="KW-0812">Transmembrane</keyword>
<keyword evidence="1" id="KW-1133">Transmembrane helix</keyword>
<evidence type="ECO:0000256" key="1">
    <source>
        <dbReference type="SAM" id="Phobius"/>
    </source>
</evidence>
<dbReference type="Proteomes" id="UP000315167">
    <property type="component" value="Unassembled WGS sequence"/>
</dbReference>
<organism evidence="2 3">
    <name type="scientific">Luteimonas cucumeris</name>
    <dbReference type="NCBI Taxonomy" id="985012"/>
    <lineage>
        <taxon>Bacteria</taxon>
        <taxon>Pseudomonadati</taxon>
        <taxon>Pseudomonadota</taxon>
        <taxon>Gammaproteobacteria</taxon>
        <taxon>Lysobacterales</taxon>
        <taxon>Lysobacteraceae</taxon>
        <taxon>Luteimonas</taxon>
    </lineage>
</organism>
<accession>A0A562KUF5</accession>
<protein>
    <submittedName>
        <fullName evidence="2">Uncharacterized protein</fullName>
    </submittedName>
</protein>
<dbReference type="EMBL" id="VLKN01000014">
    <property type="protein sequence ID" value="TWH99048.1"/>
    <property type="molecule type" value="Genomic_DNA"/>
</dbReference>
<evidence type="ECO:0000313" key="3">
    <source>
        <dbReference type="Proteomes" id="UP000315167"/>
    </source>
</evidence>